<dbReference type="Pfam" id="PF13541">
    <property type="entry name" value="ChlI"/>
    <property type="match status" value="1"/>
</dbReference>
<reference evidence="5 6" key="1">
    <citation type="submission" date="2019-12" db="EMBL/GenBank/DDBJ databases">
        <authorList>
            <person name="Kim Y.S."/>
        </authorList>
    </citation>
    <scope>NUCLEOTIDE SEQUENCE [LARGE SCALE GENOMIC DNA]</scope>
    <source>
        <strain evidence="5 6">GA093</strain>
    </source>
</reference>
<accession>A0A6I4NM50</accession>
<dbReference type="Gene3D" id="3.30.230.10">
    <property type="match status" value="1"/>
</dbReference>
<dbReference type="InterPro" id="IPR025158">
    <property type="entry name" value="Mg_chelat-rel_C"/>
</dbReference>
<sequence length="511" mass="56232">MLIKVYGSAVFGVEATTITVEVHMDKGIGYHLVGLPDSAIKESSFRIAAALKNNGLSLPGKRITINMAPADLRKEGSAYDLPLAIGILVASDQIKAPDVDQYIIMGELSLDGSLQSINGALPIAIKAKEEGYKGFFLPKVNVKEAAIVAGLDVYGVENLQEVIDFFAGKGTLEPTTIDTRAEFYQTLDFPEFDFSDVRGQESIKRCMEIAASGGHNIILIGPPGAGKTMLAKRLPSILPPMTLREALETTKIHSVAGKLKEVGLMNQRPFRSPHHTISNVALVGGGSYPQPGEISMAHNGVLFLDELPEFKRDVLEVMRQPLEDREVTISRAKFTVTYPSSFMLVASMNPSPSGFFNDPSTPNTSSPHEMQRYLSKISGPLLDRIDIHIEVTPVPFEKLSDDRKAESSVEIRKRVTKARELQSARFEALPNIHYNAQMNTKQIREFCVLDDASKELLKNAMERLNLSARAYDRILKVARTIADLDASPQIVSLHISEAIQYRSLDRDGWLG</sequence>
<dbReference type="InterPro" id="IPR001208">
    <property type="entry name" value="MCM_dom"/>
</dbReference>
<evidence type="ECO:0000313" key="5">
    <source>
        <dbReference type="EMBL" id="MWB95420.1"/>
    </source>
</evidence>
<dbReference type="PANTHER" id="PTHR32039">
    <property type="entry name" value="MAGNESIUM-CHELATASE SUBUNIT CHLI"/>
    <property type="match status" value="1"/>
</dbReference>
<dbReference type="RefSeq" id="WP_160375344.1">
    <property type="nucleotide sequence ID" value="NZ_WSTB01000007.1"/>
</dbReference>
<evidence type="ECO:0000256" key="2">
    <source>
        <dbReference type="ARBA" id="ARBA00022741"/>
    </source>
</evidence>
<dbReference type="NCBIfam" id="TIGR00368">
    <property type="entry name" value="YifB family Mg chelatase-like AAA ATPase"/>
    <property type="match status" value="1"/>
</dbReference>
<dbReference type="AlphaFoldDB" id="A0A6I4NM50"/>
<dbReference type="InterPro" id="IPR020568">
    <property type="entry name" value="Ribosomal_Su5_D2-typ_SF"/>
</dbReference>
<dbReference type="InterPro" id="IPR027417">
    <property type="entry name" value="P-loop_NTPase"/>
</dbReference>
<dbReference type="InterPro" id="IPR003593">
    <property type="entry name" value="AAA+_ATPase"/>
</dbReference>
<comment type="caution">
    <text evidence="5">The sequence shown here is derived from an EMBL/GenBank/DDBJ whole genome shotgun (WGS) entry which is preliminary data.</text>
</comment>
<dbReference type="SUPFAM" id="SSF54211">
    <property type="entry name" value="Ribosomal protein S5 domain 2-like"/>
    <property type="match status" value="1"/>
</dbReference>
<dbReference type="Pfam" id="PF01078">
    <property type="entry name" value="Mg_chelatase"/>
    <property type="match status" value="1"/>
</dbReference>
<comment type="similarity">
    <text evidence="1">Belongs to the Mg-chelatase subunits D/I family. ComM subfamily.</text>
</comment>
<dbReference type="InterPro" id="IPR000523">
    <property type="entry name" value="Mg_chelatse_chII-like_cat_dom"/>
</dbReference>
<evidence type="ECO:0000256" key="1">
    <source>
        <dbReference type="ARBA" id="ARBA00006354"/>
    </source>
</evidence>
<dbReference type="Proteomes" id="UP000471501">
    <property type="component" value="Unassembled WGS sequence"/>
</dbReference>
<proteinExistence type="inferred from homology"/>
<gene>
    <name evidence="5" type="ORF">GON26_13705</name>
</gene>
<dbReference type="SUPFAM" id="SSF52540">
    <property type="entry name" value="P-loop containing nucleoside triphosphate hydrolases"/>
    <property type="match status" value="1"/>
</dbReference>
<keyword evidence="3" id="KW-0067">ATP-binding</keyword>
<dbReference type="Pfam" id="PF13335">
    <property type="entry name" value="Mg_chelatase_C"/>
    <property type="match status" value="1"/>
</dbReference>
<dbReference type="Gene3D" id="3.40.50.300">
    <property type="entry name" value="P-loop containing nucleotide triphosphate hydrolases"/>
    <property type="match status" value="1"/>
</dbReference>
<dbReference type="InterPro" id="IPR004482">
    <property type="entry name" value="Mg_chelat-rel"/>
</dbReference>
<protein>
    <submittedName>
        <fullName evidence="5">YifB family Mg chelatase-like AAA ATPase</fullName>
    </submittedName>
</protein>
<organism evidence="5 6">
    <name type="scientific">Flavobacterium hydrocarbonoxydans</name>
    <dbReference type="NCBI Taxonomy" id="2683249"/>
    <lineage>
        <taxon>Bacteria</taxon>
        <taxon>Pseudomonadati</taxon>
        <taxon>Bacteroidota</taxon>
        <taxon>Flavobacteriia</taxon>
        <taxon>Flavobacteriales</taxon>
        <taxon>Flavobacteriaceae</taxon>
        <taxon>Flavobacterium</taxon>
    </lineage>
</organism>
<name>A0A6I4NM50_9FLAO</name>
<feature type="domain" description="AAA+ ATPase" evidence="4">
    <location>
        <begin position="213"/>
        <end position="395"/>
    </location>
</feature>
<keyword evidence="6" id="KW-1185">Reference proteome</keyword>
<dbReference type="InterPro" id="IPR014721">
    <property type="entry name" value="Ribsml_uS5_D2-typ_fold_subgr"/>
</dbReference>
<keyword evidence="2" id="KW-0547">Nucleotide-binding</keyword>
<evidence type="ECO:0000259" key="4">
    <source>
        <dbReference type="SMART" id="SM00382"/>
    </source>
</evidence>
<evidence type="ECO:0000313" key="6">
    <source>
        <dbReference type="Proteomes" id="UP000471501"/>
    </source>
</evidence>
<dbReference type="InterPro" id="IPR045006">
    <property type="entry name" value="CHLI-like"/>
</dbReference>
<dbReference type="PANTHER" id="PTHR32039:SF7">
    <property type="entry name" value="COMPETENCE PROTEIN COMM"/>
    <property type="match status" value="1"/>
</dbReference>
<dbReference type="PRINTS" id="PR01657">
    <property type="entry name" value="MCMFAMILY"/>
</dbReference>
<dbReference type="GO" id="GO:0005524">
    <property type="term" value="F:ATP binding"/>
    <property type="evidence" value="ECO:0007669"/>
    <property type="project" value="UniProtKB-KW"/>
</dbReference>
<evidence type="ECO:0000256" key="3">
    <source>
        <dbReference type="ARBA" id="ARBA00022840"/>
    </source>
</evidence>
<dbReference type="SMART" id="SM00382">
    <property type="entry name" value="AAA"/>
    <property type="match status" value="1"/>
</dbReference>
<dbReference type="GO" id="GO:0003677">
    <property type="term" value="F:DNA binding"/>
    <property type="evidence" value="ECO:0007669"/>
    <property type="project" value="InterPro"/>
</dbReference>
<dbReference type="EMBL" id="WSTB01000007">
    <property type="protein sequence ID" value="MWB95420.1"/>
    <property type="molecule type" value="Genomic_DNA"/>
</dbReference>